<dbReference type="SUPFAM" id="SSF52091">
    <property type="entry name" value="SpoIIaa-like"/>
    <property type="match status" value="1"/>
</dbReference>
<evidence type="ECO:0000256" key="1">
    <source>
        <dbReference type="ARBA" id="ARBA00022630"/>
    </source>
</evidence>
<dbReference type="InterPro" id="IPR000700">
    <property type="entry name" value="PAS-assoc_C"/>
</dbReference>
<dbReference type="EMBL" id="JBHLTP010000020">
    <property type="protein sequence ID" value="MFC0525640.1"/>
    <property type="molecule type" value="Genomic_DNA"/>
</dbReference>
<proteinExistence type="predicted"/>
<feature type="domain" description="STAS" evidence="6">
    <location>
        <begin position="148"/>
        <end position="259"/>
    </location>
</feature>
<dbReference type="CDD" id="cd00130">
    <property type="entry name" value="PAS"/>
    <property type="match status" value="1"/>
</dbReference>
<dbReference type="RefSeq" id="WP_377351175.1">
    <property type="nucleotide sequence ID" value="NZ_JBHLTP010000020.1"/>
</dbReference>
<dbReference type="InterPro" id="IPR035965">
    <property type="entry name" value="PAS-like_dom_sf"/>
</dbReference>
<dbReference type="InterPro" id="IPR001610">
    <property type="entry name" value="PAC"/>
</dbReference>
<dbReference type="InterPro" id="IPR000014">
    <property type="entry name" value="PAS"/>
</dbReference>
<protein>
    <submittedName>
        <fullName evidence="7">PAS domain-containing protein</fullName>
    </submittedName>
</protein>
<evidence type="ECO:0000259" key="6">
    <source>
        <dbReference type="PROSITE" id="PS50801"/>
    </source>
</evidence>
<dbReference type="PROSITE" id="PS50801">
    <property type="entry name" value="STAS"/>
    <property type="match status" value="1"/>
</dbReference>
<accession>A0ABV6LTA3</accession>
<dbReference type="Proteomes" id="UP001589836">
    <property type="component" value="Unassembled WGS sequence"/>
</dbReference>
<dbReference type="SUPFAM" id="SSF55785">
    <property type="entry name" value="PYP-like sensor domain (PAS domain)"/>
    <property type="match status" value="1"/>
</dbReference>
<keyword evidence="3" id="KW-0157">Chromophore</keyword>
<evidence type="ECO:0000259" key="4">
    <source>
        <dbReference type="PROSITE" id="PS50112"/>
    </source>
</evidence>
<keyword evidence="1" id="KW-0285">Flavoprotein</keyword>
<dbReference type="SMART" id="SM00086">
    <property type="entry name" value="PAC"/>
    <property type="match status" value="1"/>
</dbReference>
<dbReference type="CDD" id="cd07041">
    <property type="entry name" value="STAS_RsbR_RsbS_like"/>
    <property type="match status" value="1"/>
</dbReference>
<dbReference type="PANTHER" id="PTHR47429:SF2">
    <property type="entry name" value="PROTEIN TWIN LOV 1"/>
    <property type="match status" value="1"/>
</dbReference>
<dbReference type="Pfam" id="PF13426">
    <property type="entry name" value="PAS_9"/>
    <property type="match status" value="1"/>
</dbReference>
<dbReference type="InterPro" id="IPR036513">
    <property type="entry name" value="STAS_dom_sf"/>
</dbReference>
<feature type="domain" description="PAC" evidence="5">
    <location>
        <begin position="85"/>
        <end position="139"/>
    </location>
</feature>
<name>A0ABV6LTA3_9BACI</name>
<dbReference type="InterPro" id="IPR002645">
    <property type="entry name" value="STAS_dom"/>
</dbReference>
<dbReference type="PROSITE" id="PS50112">
    <property type="entry name" value="PAS"/>
    <property type="match status" value="1"/>
</dbReference>
<evidence type="ECO:0000256" key="2">
    <source>
        <dbReference type="ARBA" id="ARBA00022643"/>
    </source>
</evidence>
<dbReference type="SMART" id="SM00091">
    <property type="entry name" value="PAS"/>
    <property type="match status" value="1"/>
</dbReference>
<evidence type="ECO:0000313" key="8">
    <source>
        <dbReference type="Proteomes" id="UP001589836"/>
    </source>
</evidence>
<dbReference type="Pfam" id="PF01740">
    <property type="entry name" value="STAS"/>
    <property type="match status" value="1"/>
</dbReference>
<evidence type="ECO:0000256" key="3">
    <source>
        <dbReference type="ARBA" id="ARBA00022991"/>
    </source>
</evidence>
<keyword evidence="8" id="KW-1185">Reference proteome</keyword>
<evidence type="ECO:0000259" key="5">
    <source>
        <dbReference type="PROSITE" id="PS50113"/>
    </source>
</evidence>
<dbReference type="PROSITE" id="PS50113">
    <property type="entry name" value="PAC"/>
    <property type="match status" value="1"/>
</dbReference>
<comment type="caution">
    <text evidence="7">The sequence shown here is derived from an EMBL/GenBank/DDBJ whole genome shotgun (WGS) entry which is preliminary data.</text>
</comment>
<dbReference type="PANTHER" id="PTHR47429">
    <property type="entry name" value="PROTEIN TWIN LOV 1"/>
    <property type="match status" value="1"/>
</dbReference>
<feature type="domain" description="PAS" evidence="4">
    <location>
        <begin position="11"/>
        <end position="84"/>
    </location>
</feature>
<dbReference type="Gene3D" id="3.30.450.20">
    <property type="entry name" value="PAS domain"/>
    <property type="match status" value="1"/>
</dbReference>
<keyword evidence="2" id="KW-0288">FMN</keyword>
<gene>
    <name evidence="7" type="ORF">ACFFGV_18850</name>
</gene>
<sequence length="261" mass="29513">MKNHLINDSIYYSLLEKAIDHTRVGAIITDPNQSDNPIIYANEGFRYITGYDSEEILGHNCRFLQGEQTDERAIQQLREAIQHRKSITIEVLNYKKDGTPFWNELHIDPVYMEAEGQYYFIGVQKDISAQKHAEDDLTTYMKEVSALSTPIVPIAEGISVLPIIGNIDGERLNLITDNITSKMAETQHEYLIMELSGLNSYDEEIIRGIYRLKDILQLLGTELIIAGISPGLALQSAKINLDLSSLKTFPTVKEAIEMHQS</sequence>
<reference evidence="7 8" key="1">
    <citation type="submission" date="2024-09" db="EMBL/GenBank/DDBJ databases">
        <authorList>
            <person name="Sun Q."/>
            <person name="Mori K."/>
        </authorList>
    </citation>
    <scope>NUCLEOTIDE SEQUENCE [LARGE SCALE GENOMIC DNA]</scope>
    <source>
        <strain evidence="7 8">NCAIM B.02529</strain>
    </source>
</reference>
<dbReference type="NCBIfam" id="TIGR00229">
    <property type="entry name" value="sensory_box"/>
    <property type="match status" value="1"/>
</dbReference>
<organism evidence="7 8">
    <name type="scientific">Pontibacillus salicampi</name>
    <dbReference type="NCBI Taxonomy" id="1449801"/>
    <lineage>
        <taxon>Bacteria</taxon>
        <taxon>Bacillati</taxon>
        <taxon>Bacillota</taxon>
        <taxon>Bacilli</taxon>
        <taxon>Bacillales</taxon>
        <taxon>Bacillaceae</taxon>
        <taxon>Pontibacillus</taxon>
    </lineage>
</organism>
<dbReference type="Gene3D" id="3.30.750.24">
    <property type="entry name" value="STAS domain"/>
    <property type="match status" value="1"/>
</dbReference>
<evidence type="ECO:0000313" key="7">
    <source>
        <dbReference type="EMBL" id="MFC0525640.1"/>
    </source>
</evidence>